<dbReference type="Proteomes" id="UP000567885">
    <property type="component" value="Unassembled WGS sequence"/>
</dbReference>
<dbReference type="AlphaFoldDB" id="A0A8H5TCJ9"/>
<protein>
    <recommendedName>
        <fullName evidence="1">Heterokaryon incompatibility domain-containing protein</fullName>
    </recommendedName>
</protein>
<dbReference type="Pfam" id="PF06985">
    <property type="entry name" value="HET"/>
    <property type="match status" value="1"/>
</dbReference>
<organism evidence="2 3">
    <name type="scientific">Fusarium heterosporum</name>
    <dbReference type="NCBI Taxonomy" id="42747"/>
    <lineage>
        <taxon>Eukaryota</taxon>
        <taxon>Fungi</taxon>
        <taxon>Dikarya</taxon>
        <taxon>Ascomycota</taxon>
        <taxon>Pezizomycotina</taxon>
        <taxon>Sordariomycetes</taxon>
        <taxon>Hypocreomycetidae</taxon>
        <taxon>Hypocreales</taxon>
        <taxon>Nectriaceae</taxon>
        <taxon>Fusarium</taxon>
        <taxon>Fusarium heterosporum species complex</taxon>
    </lineage>
</organism>
<accession>A0A8H5TCJ9</accession>
<reference evidence="2 3" key="1">
    <citation type="submission" date="2020-05" db="EMBL/GenBank/DDBJ databases">
        <title>Identification and distribution of gene clusters putatively required for synthesis of sphingolipid metabolism inhibitors in phylogenetically diverse species of the filamentous fungus Fusarium.</title>
        <authorList>
            <person name="Kim H.-S."/>
            <person name="Busman M."/>
            <person name="Brown D.W."/>
            <person name="Divon H."/>
            <person name="Uhlig S."/>
            <person name="Proctor R.H."/>
        </authorList>
    </citation>
    <scope>NUCLEOTIDE SEQUENCE [LARGE SCALE GENOMIC DNA]</scope>
    <source>
        <strain evidence="2 3">NRRL 20693</strain>
    </source>
</reference>
<comment type="caution">
    <text evidence="2">The sequence shown here is derived from an EMBL/GenBank/DDBJ whole genome shotgun (WGS) entry which is preliminary data.</text>
</comment>
<keyword evidence="3" id="KW-1185">Reference proteome</keyword>
<evidence type="ECO:0000313" key="3">
    <source>
        <dbReference type="Proteomes" id="UP000567885"/>
    </source>
</evidence>
<gene>
    <name evidence="2" type="ORF">FHETE_5811</name>
</gene>
<dbReference type="PANTHER" id="PTHR33112">
    <property type="entry name" value="DOMAIN PROTEIN, PUTATIVE-RELATED"/>
    <property type="match status" value="1"/>
</dbReference>
<evidence type="ECO:0000313" key="2">
    <source>
        <dbReference type="EMBL" id="KAF5667108.1"/>
    </source>
</evidence>
<dbReference type="OrthoDB" id="47007at2759"/>
<name>A0A8H5TCJ9_FUSHE</name>
<proteinExistence type="predicted"/>
<sequence length="742" mass="83089">MCAPALEVPSQLPTLPEWWQGKAYVLEYSSTPYFVISKDASPAEHVGLSHHMSLDSLSSSANDCSLCKIILQKVQDFIRDYEQMRKDPHKRYFTVEGQGHSLPDEWAFRLVQRLDGADGFLVSFEVDNDRGRKLYLINAFGFCVEPEESMFSVLSHDAEKAKRFSAGHLRGARVTADAGAKKTLDIVRGWINNCIEEHELCRPPRSPLPSRILDLTAFDNPDTIRLEVTGGTISYEPYVTLSYCWGSDPLFHVRTTRSTLMSHLRSIEIHTLPQTYQDAIKVTRHLGVRYLWIDSLCICQDDADDWARESATMQRVYAGAYASISADSAASSAHGFLKRLERTHIPITLKMSYDTDATTAPSGQAINVPGFAFETPPSKVFNSRSWLEFNGEPLTTRAWVTQERLLPQRVLHFASDQLFFECNCHFLSEDGVQIQGRWHSLRPGVEKTFRDLARASRTSAIHQLWYLILEDYTCRLLTVKTDRLPAISGLAAVILEKLNAREQSRVSAKPRRVEYVAGIWSDALIEGLGWTAMGSIEGANFLPRETPLPGEQGYIAPTWSPASFNGMSGHGTTMPGWVDVAVPIGYSVTPRNAQNPLGKVIDGWISLQAPMIKLELSELPDEDEDRLGDYRRNMRLCTPRGSRYGAYSSFDGFYGQTEESRSWVKSNSVFALVLSAKSIKKATDTEMLYTALLVIPANQERRVGIGGKEFRRVGRIMLGSECLGDDEAVIRESCGFAEVVIV</sequence>
<dbReference type="PANTHER" id="PTHR33112:SF16">
    <property type="entry name" value="HETEROKARYON INCOMPATIBILITY DOMAIN-CONTAINING PROTEIN"/>
    <property type="match status" value="1"/>
</dbReference>
<dbReference type="EMBL" id="JAAGWQ010000103">
    <property type="protein sequence ID" value="KAF5667108.1"/>
    <property type="molecule type" value="Genomic_DNA"/>
</dbReference>
<evidence type="ECO:0000259" key="1">
    <source>
        <dbReference type="Pfam" id="PF06985"/>
    </source>
</evidence>
<dbReference type="InterPro" id="IPR010730">
    <property type="entry name" value="HET"/>
</dbReference>
<feature type="domain" description="Heterokaryon incompatibility" evidence="1">
    <location>
        <begin position="238"/>
        <end position="403"/>
    </location>
</feature>